<feature type="region of interest" description="Disordered" evidence="1">
    <location>
        <begin position="215"/>
        <end position="237"/>
    </location>
</feature>
<dbReference type="Gene3D" id="2.60.40.2230">
    <property type="entry name" value="Uncharacterised protein YcnI-like PF07987, DUF1775"/>
    <property type="match status" value="1"/>
</dbReference>
<protein>
    <submittedName>
        <fullName evidence="5">Uncharacterized protein YcnI</fullName>
    </submittedName>
</protein>
<evidence type="ECO:0000256" key="1">
    <source>
        <dbReference type="SAM" id="MobiDB-lite"/>
    </source>
</evidence>
<accession>A0A542YI19</accession>
<evidence type="ECO:0000259" key="4">
    <source>
        <dbReference type="Pfam" id="PF07987"/>
    </source>
</evidence>
<feature type="region of interest" description="Disordered" evidence="1">
    <location>
        <begin position="141"/>
        <end position="176"/>
    </location>
</feature>
<keyword evidence="3" id="KW-0732">Signal</keyword>
<keyword evidence="6" id="KW-1185">Reference proteome</keyword>
<proteinExistence type="predicted"/>
<dbReference type="OrthoDB" id="9810871at2"/>
<keyword evidence="2" id="KW-0472">Membrane</keyword>
<feature type="transmembrane region" description="Helical" evidence="2">
    <location>
        <begin position="188"/>
        <end position="209"/>
    </location>
</feature>
<organism evidence="5 6">
    <name type="scientific">Homoserinimonas aerilata</name>
    <dbReference type="NCBI Taxonomy" id="1162970"/>
    <lineage>
        <taxon>Bacteria</taxon>
        <taxon>Bacillati</taxon>
        <taxon>Actinomycetota</taxon>
        <taxon>Actinomycetes</taxon>
        <taxon>Micrococcales</taxon>
        <taxon>Microbacteriaceae</taxon>
        <taxon>Homoserinimonas</taxon>
    </lineage>
</organism>
<dbReference type="AlphaFoldDB" id="A0A542YI19"/>
<keyword evidence="2" id="KW-1133">Transmembrane helix</keyword>
<gene>
    <name evidence="5" type="ORF">FB562_0820</name>
</gene>
<reference evidence="5 6" key="1">
    <citation type="submission" date="2019-06" db="EMBL/GenBank/DDBJ databases">
        <title>Sequencing the genomes of 1000 actinobacteria strains.</title>
        <authorList>
            <person name="Klenk H.-P."/>
        </authorList>
    </citation>
    <scope>NUCLEOTIDE SEQUENCE [LARGE SCALE GENOMIC DNA]</scope>
    <source>
        <strain evidence="5 6">DSM 26477</strain>
    </source>
</reference>
<dbReference type="InterPro" id="IPR012533">
    <property type="entry name" value="YcnI-copper_dom"/>
</dbReference>
<dbReference type="Proteomes" id="UP000317998">
    <property type="component" value="Unassembled WGS sequence"/>
</dbReference>
<name>A0A542YI19_9MICO</name>
<evidence type="ECO:0000256" key="2">
    <source>
        <dbReference type="SAM" id="Phobius"/>
    </source>
</evidence>
<evidence type="ECO:0000313" key="6">
    <source>
        <dbReference type="Proteomes" id="UP000317998"/>
    </source>
</evidence>
<feature type="domain" description="YncI copper-binding" evidence="4">
    <location>
        <begin position="87"/>
        <end position="154"/>
    </location>
</feature>
<feature type="signal peptide" evidence="3">
    <location>
        <begin position="1"/>
        <end position="27"/>
    </location>
</feature>
<dbReference type="EMBL" id="VFOM01000001">
    <property type="protein sequence ID" value="TQL47750.1"/>
    <property type="molecule type" value="Genomic_DNA"/>
</dbReference>
<feature type="chain" id="PRO_5021893965" evidence="3">
    <location>
        <begin position="28"/>
        <end position="237"/>
    </location>
</feature>
<keyword evidence="2" id="KW-0812">Transmembrane</keyword>
<dbReference type="RefSeq" id="WP_141879967.1">
    <property type="nucleotide sequence ID" value="NZ_VFOM01000001.1"/>
</dbReference>
<evidence type="ECO:0000313" key="5">
    <source>
        <dbReference type="EMBL" id="TQL47750.1"/>
    </source>
</evidence>
<feature type="domain" description="YncI copper-binding" evidence="4">
    <location>
        <begin position="28"/>
        <end position="82"/>
    </location>
</feature>
<comment type="caution">
    <text evidence="5">The sequence shown here is derived from an EMBL/GenBank/DDBJ whole genome shotgun (WGS) entry which is preliminary data.</text>
</comment>
<dbReference type="InterPro" id="IPR038507">
    <property type="entry name" value="YcnI-like_sf"/>
</dbReference>
<dbReference type="CDD" id="cd08545">
    <property type="entry name" value="YcnI_like"/>
    <property type="match status" value="1"/>
</dbReference>
<sequence>MRIATKSAIAVGGGILLVAAAPFAANAHVTVTPSGTAAGSYQVLTFAVGHGCEGSSTTALTFSIPDSIESVTPTVNPGWTISDGDGTITYTAITPLIDHQRDTFALSVLLPEGEAGDTLAFPVLQECEIGQTDWSEIAEDGAEEPAHPAPVLTLSESTGDAHGHGGAEASEDDTAHADAADEVTQPDLLARSFGIGGLVLGAIGLVLGLRAVRRPATPKAESPQAESQKTETQEAGK</sequence>
<dbReference type="Pfam" id="PF07987">
    <property type="entry name" value="DUF1775"/>
    <property type="match status" value="2"/>
</dbReference>
<evidence type="ECO:0000256" key="3">
    <source>
        <dbReference type="SAM" id="SignalP"/>
    </source>
</evidence>
<feature type="compositionally biased region" description="Basic and acidic residues" evidence="1">
    <location>
        <begin position="228"/>
        <end position="237"/>
    </location>
</feature>